<dbReference type="AlphaFoldDB" id="A0A151I8H3"/>
<dbReference type="KEGG" id="ccoa:108781049"/>
<dbReference type="STRING" id="456900.A0A151I8H3"/>
<dbReference type="SUPFAM" id="SSF46689">
    <property type="entry name" value="Homeodomain-like"/>
    <property type="match status" value="1"/>
</dbReference>
<evidence type="ECO:0000256" key="1">
    <source>
        <dbReference type="ARBA" id="ARBA00004123"/>
    </source>
</evidence>
<feature type="domain" description="DUF4817" evidence="2">
    <location>
        <begin position="5"/>
        <end position="58"/>
    </location>
</feature>
<organism evidence="3 4">
    <name type="scientific">Cyphomyrmex costatus</name>
    <dbReference type="NCBI Taxonomy" id="456900"/>
    <lineage>
        <taxon>Eukaryota</taxon>
        <taxon>Metazoa</taxon>
        <taxon>Ecdysozoa</taxon>
        <taxon>Arthropoda</taxon>
        <taxon>Hexapoda</taxon>
        <taxon>Insecta</taxon>
        <taxon>Pterygota</taxon>
        <taxon>Neoptera</taxon>
        <taxon>Endopterygota</taxon>
        <taxon>Hymenoptera</taxon>
        <taxon>Apocrita</taxon>
        <taxon>Aculeata</taxon>
        <taxon>Formicoidea</taxon>
        <taxon>Formicidae</taxon>
        <taxon>Myrmicinae</taxon>
        <taxon>Cyphomyrmex</taxon>
    </lineage>
</organism>
<dbReference type="InterPro" id="IPR032135">
    <property type="entry name" value="DUF4817"/>
</dbReference>
<dbReference type="PANTHER" id="PTHR47326:SF1">
    <property type="entry name" value="HTH PSQ-TYPE DOMAIN-CONTAINING PROTEIN"/>
    <property type="match status" value="1"/>
</dbReference>
<dbReference type="OrthoDB" id="7554976at2759"/>
<reference evidence="3 4" key="1">
    <citation type="submission" date="2016-03" db="EMBL/GenBank/DDBJ databases">
        <title>Cyphomyrmex costatus WGS genome.</title>
        <authorList>
            <person name="Nygaard S."/>
            <person name="Hu H."/>
            <person name="Boomsma J."/>
            <person name="Zhang G."/>
        </authorList>
    </citation>
    <scope>NUCLEOTIDE SEQUENCE [LARGE SCALE GENOMIC DNA]</scope>
    <source>
        <strain evidence="3">MS0001</strain>
        <tissue evidence="3">Whole body</tissue>
    </source>
</reference>
<keyword evidence="4" id="KW-1185">Reference proteome</keyword>
<evidence type="ECO:0000313" key="4">
    <source>
        <dbReference type="Proteomes" id="UP000078542"/>
    </source>
</evidence>
<dbReference type="GO" id="GO:0005634">
    <property type="term" value="C:nucleus"/>
    <property type="evidence" value="ECO:0007669"/>
    <property type="project" value="UniProtKB-SubCell"/>
</dbReference>
<accession>A0A151I8H3</accession>
<dbReference type="Pfam" id="PF16087">
    <property type="entry name" value="DUF4817"/>
    <property type="match status" value="1"/>
</dbReference>
<sequence>MVKYSAHEYIDMIIAYGASGGNSRAACRLYAERFPERGQPSCSVILNCIQRLRETGSVCITRQFVTGKVYSRKEEKILRAYEDNPQKSVRNIARLFGVSRSCVYRILERNEVLPNRDEKHRDIYEDDLHWLYSERRIQ</sequence>
<dbReference type="Proteomes" id="UP000078542">
    <property type="component" value="Unassembled WGS sequence"/>
</dbReference>
<proteinExistence type="predicted"/>
<dbReference type="PANTHER" id="PTHR47326">
    <property type="entry name" value="TRANSPOSABLE ELEMENT TC3 TRANSPOSASE-LIKE PROTEIN"/>
    <property type="match status" value="1"/>
</dbReference>
<evidence type="ECO:0000259" key="2">
    <source>
        <dbReference type="Pfam" id="PF16087"/>
    </source>
</evidence>
<comment type="subcellular location">
    <subcellularLocation>
        <location evidence="1">Nucleus</location>
    </subcellularLocation>
</comment>
<gene>
    <name evidence="3" type="ORF">ALC62_14620</name>
</gene>
<name>A0A151I8H3_9HYME</name>
<evidence type="ECO:0000313" key="3">
    <source>
        <dbReference type="EMBL" id="KYM94742.1"/>
    </source>
</evidence>
<dbReference type="InterPro" id="IPR009057">
    <property type="entry name" value="Homeodomain-like_sf"/>
</dbReference>
<dbReference type="EMBL" id="KQ978347">
    <property type="protein sequence ID" value="KYM94742.1"/>
    <property type="molecule type" value="Genomic_DNA"/>
</dbReference>
<dbReference type="Gene3D" id="1.10.10.60">
    <property type="entry name" value="Homeodomain-like"/>
    <property type="match status" value="1"/>
</dbReference>
<dbReference type="Pfam" id="PF13384">
    <property type="entry name" value="HTH_23"/>
    <property type="match status" value="1"/>
</dbReference>
<protein>
    <recommendedName>
        <fullName evidence="2">DUF4817 domain-containing protein</fullName>
    </recommendedName>
</protein>